<evidence type="ECO:0000313" key="2">
    <source>
        <dbReference type="EMBL" id="PON52437.1"/>
    </source>
</evidence>
<feature type="compositionally biased region" description="Acidic residues" evidence="1">
    <location>
        <begin position="46"/>
        <end position="88"/>
    </location>
</feature>
<evidence type="ECO:0000313" key="3">
    <source>
        <dbReference type="Proteomes" id="UP000237105"/>
    </source>
</evidence>
<comment type="caution">
    <text evidence="2">The sequence shown here is derived from an EMBL/GenBank/DDBJ whole genome shotgun (WGS) entry which is preliminary data.</text>
</comment>
<keyword evidence="3" id="KW-1185">Reference proteome</keyword>
<accession>A0A2P5BUG0</accession>
<feature type="compositionally biased region" description="Basic and acidic residues" evidence="1">
    <location>
        <begin position="28"/>
        <end position="45"/>
    </location>
</feature>
<sequence length="88" mass="10237">MVLQDNDSSAASISFDQTDLEALSTNRNDVDNVPNEKDKSIHWDDFFDDEEYDDTREEYNDEDLVLTDDEIDVESSDGEEYLNDNEFD</sequence>
<gene>
    <name evidence="2" type="ORF">PanWU01x14_209610</name>
</gene>
<dbReference type="AlphaFoldDB" id="A0A2P5BUG0"/>
<evidence type="ECO:0000256" key="1">
    <source>
        <dbReference type="SAM" id="MobiDB-lite"/>
    </source>
</evidence>
<protein>
    <submittedName>
        <fullName evidence="2">Uncharacterized protein</fullName>
    </submittedName>
</protein>
<feature type="region of interest" description="Disordered" evidence="1">
    <location>
        <begin position="24"/>
        <end position="88"/>
    </location>
</feature>
<proteinExistence type="predicted"/>
<reference evidence="3" key="1">
    <citation type="submission" date="2016-06" db="EMBL/GenBank/DDBJ databases">
        <title>Parallel loss of symbiosis genes in relatives of nitrogen-fixing non-legume Parasponia.</title>
        <authorList>
            <person name="Van Velzen R."/>
            <person name="Holmer R."/>
            <person name="Bu F."/>
            <person name="Rutten L."/>
            <person name="Van Zeijl A."/>
            <person name="Liu W."/>
            <person name="Santuari L."/>
            <person name="Cao Q."/>
            <person name="Sharma T."/>
            <person name="Shen D."/>
            <person name="Roswanjaya Y."/>
            <person name="Wardhani T."/>
            <person name="Kalhor M.S."/>
            <person name="Jansen J."/>
            <person name="Van den Hoogen J."/>
            <person name="Gungor B."/>
            <person name="Hartog M."/>
            <person name="Hontelez J."/>
            <person name="Verver J."/>
            <person name="Yang W.-C."/>
            <person name="Schijlen E."/>
            <person name="Repin R."/>
            <person name="Schilthuizen M."/>
            <person name="Schranz E."/>
            <person name="Heidstra R."/>
            <person name="Miyata K."/>
            <person name="Fedorova E."/>
            <person name="Kohlen W."/>
            <person name="Bisseling T."/>
            <person name="Smit S."/>
            <person name="Geurts R."/>
        </authorList>
    </citation>
    <scope>NUCLEOTIDE SEQUENCE [LARGE SCALE GENOMIC DNA]</scope>
    <source>
        <strain evidence="3">cv. WU1-14</strain>
    </source>
</reference>
<organism evidence="2 3">
    <name type="scientific">Parasponia andersonii</name>
    <name type="common">Sponia andersonii</name>
    <dbReference type="NCBI Taxonomy" id="3476"/>
    <lineage>
        <taxon>Eukaryota</taxon>
        <taxon>Viridiplantae</taxon>
        <taxon>Streptophyta</taxon>
        <taxon>Embryophyta</taxon>
        <taxon>Tracheophyta</taxon>
        <taxon>Spermatophyta</taxon>
        <taxon>Magnoliopsida</taxon>
        <taxon>eudicotyledons</taxon>
        <taxon>Gunneridae</taxon>
        <taxon>Pentapetalae</taxon>
        <taxon>rosids</taxon>
        <taxon>fabids</taxon>
        <taxon>Rosales</taxon>
        <taxon>Cannabaceae</taxon>
        <taxon>Parasponia</taxon>
    </lineage>
</organism>
<dbReference type="EMBL" id="JXTB01000219">
    <property type="protein sequence ID" value="PON52437.1"/>
    <property type="molecule type" value="Genomic_DNA"/>
</dbReference>
<dbReference type="Proteomes" id="UP000237105">
    <property type="component" value="Unassembled WGS sequence"/>
</dbReference>
<name>A0A2P5BUG0_PARAD</name>